<comment type="caution">
    <text evidence="2">The sequence shown here is derived from an EMBL/GenBank/DDBJ whole genome shotgun (WGS) entry which is preliminary data.</text>
</comment>
<dbReference type="Gene3D" id="3.40.630.30">
    <property type="match status" value="2"/>
</dbReference>
<dbReference type="EMBL" id="BGZP01000004">
    <property type="protein sequence ID" value="GBR77569.1"/>
    <property type="molecule type" value="Genomic_DNA"/>
</dbReference>
<dbReference type="CDD" id="cd04301">
    <property type="entry name" value="NAT_SF"/>
    <property type="match status" value="1"/>
</dbReference>
<dbReference type="InterPro" id="IPR016181">
    <property type="entry name" value="Acyl_CoA_acyltransferase"/>
</dbReference>
<dbReference type="InterPro" id="IPR000182">
    <property type="entry name" value="GNAT_dom"/>
</dbReference>
<dbReference type="PANTHER" id="PTHR41373:SF1">
    <property type="entry name" value="PHOSPHATIDYLGLYCEROL LYSYLTRANSFERASE C-TERMINAL DOMAIN-CONTAINING PROTEIN"/>
    <property type="match status" value="1"/>
</dbReference>
<evidence type="ECO:0000313" key="2">
    <source>
        <dbReference type="EMBL" id="GBR77569.1"/>
    </source>
</evidence>
<dbReference type="GO" id="GO:0016747">
    <property type="term" value="F:acyltransferase activity, transferring groups other than amino-acyl groups"/>
    <property type="evidence" value="ECO:0007669"/>
    <property type="project" value="InterPro"/>
</dbReference>
<proteinExistence type="predicted"/>
<dbReference type="InterPro" id="IPR016732">
    <property type="entry name" value="UCP018688"/>
</dbReference>
<dbReference type="PANTHER" id="PTHR41373">
    <property type="entry name" value="DUF2156 DOMAIN-CONTAINING PROTEIN"/>
    <property type="match status" value="1"/>
</dbReference>
<dbReference type="Pfam" id="PF09924">
    <property type="entry name" value="LPG_synthase_C"/>
    <property type="match status" value="1"/>
</dbReference>
<dbReference type="Proteomes" id="UP000282196">
    <property type="component" value="Unassembled WGS sequence"/>
</dbReference>
<dbReference type="PROSITE" id="PS51186">
    <property type="entry name" value="GNAT"/>
    <property type="match status" value="1"/>
</dbReference>
<keyword evidence="3" id="KW-1185">Reference proteome</keyword>
<sequence length="421" mass="49075">MADIGIKVFIDNPPVELTAYLEPEIPAKTYVLYDQRWIIGWAQILTHPTGEYELAYLQVVPEYRGKGYARDLVLFALYEYEVDQIYAMTVIPDFYTKLGFKYVELPSFVDYTNLGCQSCDIPKCKALIFNKPTDLIRYGAEQKYFQKYKELISGRNFMGSELSYVNELTWTYAENIYLLDLDGYLFLVAYPYADAPFSVICPYQSIPDAVLDKYFARLRELNIKRLKYLGTTARLILEGYSGKAELKIQEDRDNFDYLYKVKDFAEFPGADFASKRNRLKKFLRSNSGGEIIQYKPELKEDFFNFARQKFTEMDVDVISEEVLRLGLEQDLYQGFMVRIGKMDIGLLLYSELNPKTVIVHFELIDESYDGVAQFMNNHLGQMLTGKYLFINREQDLGIPGLRKSKLSYNPYRLIRKYGVEI</sequence>
<reference evidence="2 3" key="1">
    <citation type="journal article" date="2019" name="ISME J.">
        <title>Genome analyses of uncultured TG2/ZB3 bacteria in 'Margulisbacteria' specifically attached to ectosymbiotic spirochetes of protists in the termite gut.</title>
        <authorList>
            <person name="Utami Y.D."/>
            <person name="Kuwahara H."/>
            <person name="Igai K."/>
            <person name="Murakami T."/>
            <person name="Sugaya K."/>
            <person name="Morikawa T."/>
            <person name="Nagura Y."/>
            <person name="Yuki M."/>
            <person name="Deevong P."/>
            <person name="Inoue T."/>
            <person name="Kihara K."/>
            <person name="Lo N."/>
            <person name="Yamada A."/>
            <person name="Ohkuma M."/>
            <person name="Hongoh Y."/>
        </authorList>
    </citation>
    <scope>NUCLEOTIDE SEQUENCE [LARGE SCALE GENOMIC DNA]</scope>
    <source>
        <strain evidence="2">RsDinE6-01</strain>
    </source>
</reference>
<dbReference type="AlphaFoldDB" id="A0A388TJW1"/>
<evidence type="ECO:0000259" key="1">
    <source>
        <dbReference type="PROSITE" id="PS51186"/>
    </source>
</evidence>
<gene>
    <name evidence="2" type="ORF">RDn1_228</name>
</gene>
<evidence type="ECO:0000313" key="3">
    <source>
        <dbReference type="Proteomes" id="UP000282196"/>
    </source>
</evidence>
<accession>A0A388TJW1</accession>
<organism evidence="2 3">
    <name type="scientific">Candidatus Termititenax dinenymphae</name>
    <dbReference type="NCBI Taxonomy" id="2218523"/>
    <lineage>
        <taxon>Bacteria</taxon>
        <taxon>Bacillati</taxon>
        <taxon>Candidatus Margulisiibacteriota</taxon>
        <taxon>Candidatus Termititenacia</taxon>
        <taxon>Candidatus Termititenacales</taxon>
        <taxon>Candidatus Termititenacaceae</taxon>
        <taxon>Candidatus Termititenax</taxon>
    </lineage>
</organism>
<protein>
    <recommendedName>
        <fullName evidence="1">N-acetyltransferase domain-containing protein</fullName>
    </recommendedName>
</protein>
<dbReference type="InterPro" id="IPR024320">
    <property type="entry name" value="LPG_synthase_C"/>
</dbReference>
<name>A0A388TJW1_9BACT</name>
<dbReference type="Pfam" id="PF13508">
    <property type="entry name" value="Acetyltransf_7"/>
    <property type="match status" value="1"/>
</dbReference>
<feature type="domain" description="N-acetyltransferase" evidence="1">
    <location>
        <begin position="1"/>
        <end position="134"/>
    </location>
</feature>
<dbReference type="SUPFAM" id="SSF55729">
    <property type="entry name" value="Acyl-CoA N-acyltransferases (Nat)"/>
    <property type="match status" value="3"/>
</dbReference>